<dbReference type="Proteomes" id="UP000887013">
    <property type="component" value="Unassembled WGS sequence"/>
</dbReference>
<dbReference type="AlphaFoldDB" id="A0A8X6R3B8"/>
<protein>
    <submittedName>
        <fullName evidence="2">Uncharacterized protein</fullName>
    </submittedName>
</protein>
<evidence type="ECO:0000313" key="2">
    <source>
        <dbReference type="EMBL" id="GFU57060.1"/>
    </source>
</evidence>
<name>A0A8X6R3B8_NEPPI</name>
<dbReference type="EMBL" id="BMAW01039745">
    <property type="protein sequence ID" value="GFU57060.1"/>
    <property type="molecule type" value="Genomic_DNA"/>
</dbReference>
<proteinExistence type="predicted"/>
<feature type="region of interest" description="Disordered" evidence="1">
    <location>
        <begin position="71"/>
        <end position="98"/>
    </location>
</feature>
<feature type="non-terminal residue" evidence="2">
    <location>
        <position position="98"/>
    </location>
</feature>
<feature type="compositionally biased region" description="Polar residues" evidence="1">
    <location>
        <begin position="71"/>
        <end position="91"/>
    </location>
</feature>
<sequence length="98" mass="10971">MAVKELCQALIKNLFTYFSYKVNAPLAPPYTVPHSVNSWTIIIDLNSKKNTLSIDRVKPAYLLIEDINTNNSESQPSIEQSSTATSNSAKHITTRCDR</sequence>
<gene>
    <name evidence="2" type="ORF">NPIL_433621</name>
</gene>
<reference evidence="2" key="1">
    <citation type="submission" date="2020-08" db="EMBL/GenBank/DDBJ databases">
        <title>Multicomponent nature underlies the extraordinary mechanical properties of spider dragline silk.</title>
        <authorList>
            <person name="Kono N."/>
            <person name="Nakamura H."/>
            <person name="Mori M."/>
            <person name="Yoshida Y."/>
            <person name="Ohtoshi R."/>
            <person name="Malay A.D."/>
            <person name="Moran D.A.P."/>
            <person name="Tomita M."/>
            <person name="Numata K."/>
            <person name="Arakawa K."/>
        </authorList>
    </citation>
    <scope>NUCLEOTIDE SEQUENCE</scope>
</reference>
<organism evidence="2 3">
    <name type="scientific">Nephila pilipes</name>
    <name type="common">Giant wood spider</name>
    <name type="synonym">Nephila maculata</name>
    <dbReference type="NCBI Taxonomy" id="299642"/>
    <lineage>
        <taxon>Eukaryota</taxon>
        <taxon>Metazoa</taxon>
        <taxon>Ecdysozoa</taxon>
        <taxon>Arthropoda</taxon>
        <taxon>Chelicerata</taxon>
        <taxon>Arachnida</taxon>
        <taxon>Araneae</taxon>
        <taxon>Araneomorphae</taxon>
        <taxon>Entelegynae</taxon>
        <taxon>Araneoidea</taxon>
        <taxon>Nephilidae</taxon>
        <taxon>Nephila</taxon>
    </lineage>
</organism>
<keyword evidence="3" id="KW-1185">Reference proteome</keyword>
<accession>A0A8X6R3B8</accession>
<evidence type="ECO:0000256" key="1">
    <source>
        <dbReference type="SAM" id="MobiDB-lite"/>
    </source>
</evidence>
<evidence type="ECO:0000313" key="3">
    <source>
        <dbReference type="Proteomes" id="UP000887013"/>
    </source>
</evidence>
<comment type="caution">
    <text evidence="2">The sequence shown here is derived from an EMBL/GenBank/DDBJ whole genome shotgun (WGS) entry which is preliminary data.</text>
</comment>